<accession>A0A4Q0NYJ6</accession>
<comment type="similarity">
    <text evidence="2">Belongs to the SusD family.</text>
</comment>
<feature type="signal peptide" evidence="6">
    <location>
        <begin position="1"/>
        <end position="26"/>
    </location>
</feature>
<keyword evidence="4" id="KW-0472">Membrane</keyword>
<dbReference type="EMBL" id="QOVK01000019">
    <property type="protein sequence ID" value="RXG16392.1"/>
    <property type="molecule type" value="Genomic_DNA"/>
</dbReference>
<feature type="domain" description="SusD-like N-terminal" evidence="8">
    <location>
        <begin position="89"/>
        <end position="266"/>
    </location>
</feature>
<dbReference type="Proteomes" id="UP000289859">
    <property type="component" value="Unassembled WGS sequence"/>
</dbReference>
<dbReference type="AlphaFoldDB" id="A0A4Q0NYJ6"/>
<reference evidence="9 10" key="1">
    <citation type="submission" date="2018-07" db="EMBL/GenBank/DDBJ databases">
        <title>Leeuwenhoekiella genomics.</title>
        <authorList>
            <person name="Tahon G."/>
            <person name="Willems A."/>
        </authorList>
    </citation>
    <scope>NUCLEOTIDE SEQUENCE [LARGE SCALE GENOMIC DNA]</scope>
    <source>
        <strain evidence="9 10">LMG 29608</strain>
    </source>
</reference>
<gene>
    <name evidence="9" type="ORF">DSM02_3255</name>
</gene>
<keyword evidence="3 6" id="KW-0732">Signal</keyword>
<evidence type="ECO:0000256" key="6">
    <source>
        <dbReference type="SAM" id="SignalP"/>
    </source>
</evidence>
<evidence type="ECO:0000313" key="10">
    <source>
        <dbReference type="Proteomes" id="UP000289859"/>
    </source>
</evidence>
<name>A0A4Q0NYJ6_9FLAO</name>
<dbReference type="Pfam" id="PF14322">
    <property type="entry name" value="SusD-like_3"/>
    <property type="match status" value="1"/>
</dbReference>
<protein>
    <submittedName>
        <fullName evidence="9">Putative outer membrane starch-binding protein</fullName>
    </submittedName>
</protein>
<evidence type="ECO:0000313" key="9">
    <source>
        <dbReference type="EMBL" id="RXG16392.1"/>
    </source>
</evidence>
<sequence length="532" mass="58583">MKLNIKTNFRSKAAFVLLSVSSFSFTLNSCNEGNVLDLEPYNSISENAAFSTADLVKLSVTGLYNAAEIGVYTGAGRGYPFGAAFVQQGDNRGEDVVNVATFYQLTYTATYDPTTANNVYYWSDTYRLINRANIVIEGVQAALDNGIITSEVATDYIAQAKFFRAAAHLELLFHFARPYNDTPDASHLGVPYRDFAIQTAESLDLAQAQGRNTVAECYQRIIQDFDDAEDDLLSKADRASEEGSIRGGIVRATKEAAIAFKTRAYLHMRNWQMVITEGMKLNTVYTLPADPNTTFSSGYDNTESVFSMEHSENNNPGVNAALASQYNRRGLVVVSPIIWRNPAWLTDDERRTEGGLISTTSGVIYTNKYKDATNYTDPAPVIRYAEVLLNMAEAYTRLSPANTSAALSSLNAVRNRSLANPETQAYVAADFTTPASLVNAIITERRIEFVMEGRRWPDIHRLQNDNLAPVSGIPAKVANGTPAEALYTLGTAYDGPLGVDAVPYNDFRFLWPIPQQETNNNPTLAAQQNPGW</sequence>
<evidence type="ECO:0000259" key="7">
    <source>
        <dbReference type="Pfam" id="PF07980"/>
    </source>
</evidence>
<dbReference type="Pfam" id="PF07980">
    <property type="entry name" value="SusD_RagB"/>
    <property type="match status" value="1"/>
</dbReference>
<keyword evidence="5" id="KW-0998">Cell outer membrane</keyword>
<comment type="subcellular location">
    <subcellularLocation>
        <location evidence="1">Cell outer membrane</location>
    </subcellularLocation>
</comment>
<dbReference type="Gene3D" id="1.25.40.390">
    <property type="match status" value="1"/>
</dbReference>
<dbReference type="RefSeq" id="WP_128766553.1">
    <property type="nucleotide sequence ID" value="NZ_JBHUOO010000020.1"/>
</dbReference>
<evidence type="ECO:0000256" key="1">
    <source>
        <dbReference type="ARBA" id="ARBA00004442"/>
    </source>
</evidence>
<feature type="domain" description="RagB/SusD" evidence="7">
    <location>
        <begin position="362"/>
        <end position="532"/>
    </location>
</feature>
<evidence type="ECO:0000256" key="2">
    <source>
        <dbReference type="ARBA" id="ARBA00006275"/>
    </source>
</evidence>
<organism evidence="9 10">
    <name type="scientific">Leeuwenhoekiella polynyae</name>
    <dbReference type="NCBI Taxonomy" id="1550906"/>
    <lineage>
        <taxon>Bacteria</taxon>
        <taxon>Pseudomonadati</taxon>
        <taxon>Bacteroidota</taxon>
        <taxon>Flavobacteriia</taxon>
        <taxon>Flavobacteriales</taxon>
        <taxon>Flavobacteriaceae</taxon>
        <taxon>Leeuwenhoekiella</taxon>
    </lineage>
</organism>
<proteinExistence type="inferred from homology"/>
<evidence type="ECO:0000259" key="8">
    <source>
        <dbReference type="Pfam" id="PF14322"/>
    </source>
</evidence>
<evidence type="ECO:0000256" key="3">
    <source>
        <dbReference type="ARBA" id="ARBA00022729"/>
    </source>
</evidence>
<evidence type="ECO:0000256" key="4">
    <source>
        <dbReference type="ARBA" id="ARBA00023136"/>
    </source>
</evidence>
<dbReference type="InterPro" id="IPR011990">
    <property type="entry name" value="TPR-like_helical_dom_sf"/>
</dbReference>
<comment type="caution">
    <text evidence="9">The sequence shown here is derived from an EMBL/GenBank/DDBJ whole genome shotgun (WGS) entry which is preliminary data.</text>
</comment>
<dbReference type="OrthoDB" id="9792139at2"/>
<dbReference type="CDD" id="cd08977">
    <property type="entry name" value="SusD"/>
    <property type="match status" value="1"/>
</dbReference>
<evidence type="ECO:0000256" key="5">
    <source>
        <dbReference type="ARBA" id="ARBA00023237"/>
    </source>
</evidence>
<keyword evidence="10" id="KW-1185">Reference proteome</keyword>
<dbReference type="SUPFAM" id="SSF48452">
    <property type="entry name" value="TPR-like"/>
    <property type="match status" value="1"/>
</dbReference>
<dbReference type="GO" id="GO:0009279">
    <property type="term" value="C:cell outer membrane"/>
    <property type="evidence" value="ECO:0007669"/>
    <property type="project" value="UniProtKB-SubCell"/>
</dbReference>
<dbReference type="InterPro" id="IPR033985">
    <property type="entry name" value="SusD-like_N"/>
</dbReference>
<feature type="chain" id="PRO_5020953472" evidence="6">
    <location>
        <begin position="27"/>
        <end position="532"/>
    </location>
</feature>
<dbReference type="InterPro" id="IPR012944">
    <property type="entry name" value="SusD_RagB_dom"/>
</dbReference>